<dbReference type="InterPro" id="IPR051209">
    <property type="entry name" value="FAD-bind_Monooxygenase_sf"/>
</dbReference>
<dbReference type="OrthoDB" id="74360at2759"/>
<dbReference type="Gene3D" id="3.50.50.60">
    <property type="entry name" value="FAD/NAD(P)-binding domain"/>
    <property type="match status" value="1"/>
</dbReference>
<dbReference type="SUPFAM" id="SSF51905">
    <property type="entry name" value="FAD/NAD(P)-binding domain"/>
    <property type="match status" value="1"/>
</dbReference>
<dbReference type="EMBL" id="JAPEUX010000001">
    <property type="protein sequence ID" value="KAJ4361135.1"/>
    <property type="molecule type" value="Genomic_DNA"/>
</dbReference>
<accession>A0A9W8XYL7</accession>
<dbReference type="Proteomes" id="UP001140513">
    <property type="component" value="Unassembled WGS sequence"/>
</dbReference>
<dbReference type="GeneID" id="80905234"/>
<evidence type="ECO:0000256" key="1">
    <source>
        <dbReference type="ARBA" id="ARBA00010139"/>
    </source>
</evidence>
<dbReference type="PANTHER" id="PTHR42877">
    <property type="entry name" value="L-ORNITHINE N(5)-MONOOXYGENASE-RELATED"/>
    <property type="match status" value="1"/>
</dbReference>
<dbReference type="AlphaFoldDB" id="A0A9W8XYL7"/>
<sequence>MRYMPDFSVGCRRITPGIPYIRAVQQENVDVHFTHVTKIVPNGVVGADGVLREVDAIVCATGFKTTFRPRFPFIGRNGINLQDKWAEEATALFGLTIPDMPNMIIHGGPPGPLQNGTPLGAFHAFSDFGIALIQKIQKENIRAISPTYEALNEFYNYIQSLIGLTVFADNCRSWYRDNKTGKVTNAYPGSALHLMESLKAPRWEDFDIRYWSKDRYACLGYGLVKGLKQPGSDLTYYLTPDKIDTKWLKSVEQARKHGWNSVIGTTTNGSPNEVIKGVTNGATNGI</sequence>
<dbReference type="InterPro" id="IPR036188">
    <property type="entry name" value="FAD/NAD-bd_sf"/>
</dbReference>
<evidence type="ECO:0008006" key="4">
    <source>
        <dbReference type="Google" id="ProtNLM"/>
    </source>
</evidence>
<protein>
    <recommendedName>
        <fullName evidence="4">FAD/NAD(P)-binding domain-containing protein</fullName>
    </recommendedName>
</protein>
<reference evidence="2" key="1">
    <citation type="submission" date="2022-10" db="EMBL/GenBank/DDBJ databases">
        <title>Tapping the CABI collections for fungal endophytes: first genome assemblies for Collariella, Neodidymelliopsis, Ascochyta clinopodiicola, Didymella pomorum, Didymosphaeria variabile, Neocosmospora piperis and Neocucurbitaria cava.</title>
        <authorList>
            <person name="Hill R."/>
        </authorList>
    </citation>
    <scope>NUCLEOTIDE SEQUENCE</scope>
    <source>
        <strain evidence="2">IMI 356815</strain>
    </source>
</reference>
<comment type="similarity">
    <text evidence="1">Belongs to the FAD-binding monooxygenase family.</text>
</comment>
<comment type="caution">
    <text evidence="2">The sequence shown here is derived from an EMBL/GenBank/DDBJ whole genome shotgun (WGS) entry which is preliminary data.</text>
</comment>
<dbReference type="RefSeq" id="XP_056077337.1">
    <property type="nucleotide sequence ID" value="XM_056210515.1"/>
</dbReference>
<keyword evidence="3" id="KW-1185">Reference proteome</keyword>
<name>A0A9W8XYL7_9PLEO</name>
<organism evidence="2 3">
    <name type="scientific">Didymosphaeria variabile</name>
    <dbReference type="NCBI Taxonomy" id="1932322"/>
    <lineage>
        <taxon>Eukaryota</taxon>
        <taxon>Fungi</taxon>
        <taxon>Dikarya</taxon>
        <taxon>Ascomycota</taxon>
        <taxon>Pezizomycotina</taxon>
        <taxon>Dothideomycetes</taxon>
        <taxon>Pleosporomycetidae</taxon>
        <taxon>Pleosporales</taxon>
        <taxon>Massarineae</taxon>
        <taxon>Didymosphaeriaceae</taxon>
        <taxon>Didymosphaeria</taxon>
    </lineage>
</organism>
<proteinExistence type="inferred from homology"/>
<evidence type="ECO:0000313" key="2">
    <source>
        <dbReference type="EMBL" id="KAJ4361135.1"/>
    </source>
</evidence>
<dbReference type="PANTHER" id="PTHR42877:SF1">
    <property type="entry name" value="FAD-BINDING MONOOXYGENASE STCW"/>
    <property type="match status" value="1"/>
</dbReference>
<gene>
    <name evidence="2" type="ORF">N0V89_001704</name>
</gene>
<evidence type="ECO:0000313" key="3">
    <source>
        <dbReference type="Proteomes" id="UP001140513"/>
    </source>
</evidence>